<dbReference type="AlphaFoldDB" id="A0A0C3NDF1"/>
<sequence>MEAQAIVALTGALKCAGRMTWAVLQPEERLETIHKWVDKWDMTWIPQSPSEEDELVDNNNDDEDGEVAPAGPVTRPSKKLMLRILARKWQPDLTPTCSPTPEPSPFPHNPSPSPRLFFRGATPMPGPSFKPSPAPANKPQVSLPIDEPQVEVEPFFATATGLLDEPGDVEVSGQSETPSAAEIPEVEHPCEWLTANIVEHLQVLKVRAKDKEFELEQVYQLLEMLARQVTHRIETVWARWEEL</sequence>
<accession>A0A0C3NDF1</accession>
<reference evidence="3" key="2">
    <citation type="submission" date="2015-01" db="EMBL/GenBank/DDBJ databases">
        <title>Evolutionary Origins and Diversification of the Mycorrhizal Mutualists.</title>
        <authorList>
            <consortium name="DOE Joint Genome Institute"/>
            <consortium name="Mycorrhizal Genomics Consortium"/>
            <person name="Kohler A."/>
            <person name="Kuo A."/>
            <person name="Nagy L.G."/>
            <person name="Floudas D."/>
            <person name="Copeland A."/>
            <person name="Barry K.W."/>
            <person name="Cichocki N."/>
            <person name="Veneault-Fourrey C."/>
            <person name="LaButti K."/>
            <person name="Lindquist E.A."/>
            <person name="Lipzen A."/>
            <person name="Lundell T."/>
            <person name="Morin E."/>
            <person name="Murat C."/>
            <person name="Riley R."/>
            <person name="Ohm R."/>
            <person name="Sun H."/>
            <person name="Tunlid A."/>
            <person name="Henrissat B."/>
            <person name="Grigoriev I.V."/>
            <person name="Hibbett D.S."/>
            <person name="Martin F."/>
        </authorList>
    </citation>
    <scope>NUCLEOTIDE SEQUENCE [LARGE SCALE GENOMIC DNA]</scope>
    <source>
        <strain evidence="3">Marx 270</strain>
    </source>
</reference>
<dbReference type="EMBL" id="KN832008">
    <property type="protein sequence ID" value="KIN99129.1"/>
    <property type="molecule type" value="Genomic_DNA"/>
</dbReference>
<organism evidence="2 3">
    <name type="scientific">Pisolithus tinctorius Marx 270</name>
    <dbReference type="NCBI Taxonomy" id="870435"/>
    <lineage>
        <taxon>Eukaryota</taxon>
        <taxon>Fungi</taxon>
        <taxon>Dikarya</taxon>
        <taxon>Basidiomycota</taxon>
        <taxon>Agaricomycotina</taxon>
        <taxon>Agaricomycetes</taxon>
        <taxon>Agaricomycetidae</taxon>
        <taxon>Boletales</taxon>
        <taxon>Sclerodermatineae</taxon>
        <taxon>Pisolithaceae</taxon>
        <taxon>Pisolithus</taxon>
    </lineage>
</organism>
<protein>
    <submittedName>
        <fullName evidence="2">Uncharacterized protein</fullName>
    </submittedName>
</protein>
<feature type="region of interest" description="Disordered" evidence="1">
    <location>
        <begin position="50"/>
        <end position="75"/>
    </location>
</feature>
<dbReference type="HOGENOM" id="CLU_035057_3_0_1"/>
<gene>
    <name evidence="2" type="ORF">M404DRAFT_30774</name>
</gene>
<feature type="compositionally biased region" description="Acidic residues" evidence="1">
    <location>
        <begin position="50"/>
        <end position="66"/>
    </location>
</feature>
<reference evidence="2 3" key="1">
    <citation type="submission" date="2014-04" db="EMBL/GenBank/DDBJ databases">
        <authorList>
            <consortium name="DOE Joint Genome Institute"/>
            <person name="Kuo A."/>
            <person name="Kohler A."/>
            <person name="Costa M.D."/>
            <person name="Nagy L.G."/>
            <person name="Floudas D."/>
            <person name="Copeland A."/>
            <person name="Barry K.W."/>
            <person name="Cichocki N."/>
            <person name="Veneault-Fourrey C."/>
            <person name="LaButti K."/>
            <person name="Lindquist E.A."/>
            <person name="Lipzen A."/>
            <person name="Lundell T."/>
            <person name="Morin E."/>
            <person name="Murat C."/>
            <person name="Sun H."/>
            <person name="Tunlid A."/>
            <person name="Henrissat B."/>
            <person name="Grigoriev I.V."/>
            <person name="Hibbett D.S."/>
            <person name="Martin F."/>
            <person name="Nordberg H.P."/>
            <person name="Cantor M.N."/>
            <person name="Hua S.X."/>
        </authorList>
    </citation>
    <scope>NUCLEOTIDE SEQUENCE [LARGE SCALE GENOMIC DNA]</scope>
    <source>
        <strain evidence="2 3">Marx 270</strain>
    </source>
</reference>
<keyword evidence="3" id="KW-1185">Reference proteome</keyword>
<proteinExistence type="predicted"/>
<evidence type="ECO:0000313" key="3">
    <source>
        <dbReference type="Proteomes" id="UP000054217"/>
    </source>
</evidence>
<dbReference type="InParanoid" id="A0A0C3NDF1"/>
<feature type="region of interest" description="Disordered" evidence="1">
    <location>
        <begin position="91"/>
        <end position="139"/>
    </location>
</feature>
<feature type="compositionally biased region" description="Pro residues" evidence="1">
    <location>
        <begin position="98"/>
        <end position="113"/>
    </location>
</feature>
<evidence type="ECO:0000256" key="1">
    <source>
        <dbReference type="SAM" id="MobiDB-lite"/>
    </source>
</evidence>
<feature type="compositionally biased region" description="Pro residues" evidence="1">
    <location>
        <begin position="124"/>
        <end position="136"/>
    </location>
</feature>
<dbReference type="Proteomes" id="UP000054217">
    <property type="component" value="Unassembled WGS sequence"/>
</dbReference>
<name>A0A0C3NDF1_PISTI</name>
<evidence type="ECO:0000313" key="2">
    <source>
        <dbReference type="EMBL" id="KIN99129.1"/>
    </source>
</evidence>